<dbReference type="RefSeq" id="WP_146055222.1">
    <property type="nucleotide sequence ID" value="NZ_PQGA01000003.1"/>
</dbReference>
<protein>
    <recommendedName>
        <fullName evidence="4">Type VI secretion protein</fullName>
    </recommendedName>
</protein>
<feature type="transmembrane region" description="Helical" evidence="1">
    <location>
        <begin position="53"/>
        <end position="71"/>
    </location>
</feature>
<keyword evidence="3" id="KW-1185">Reference proteome</keyword>
<sequence length="412" mass="44478">MPVELPSPQGDLTPPEPPGLMVWLVIFLLVVIAGVIAMLVTWPNGQPTNTLWFWVRLLVLPAFAGCLAYGLRELYFEQEADRFEADKEQLEADRSEAVQFAREPLAILDSAYLSAMGSHNVAKDIAGEVQALESRKSSGSGDAVRHTRLASADNPAFGSRYEACFVELLERLDETLRVVPEHAPLEVYLQLQPDTEWAPIHDAWQNCWRAFGHRPVEAALLSLRDGVMALDTWLDVRGGTGLEKFALFVAVQLHSIPQVNGAEAAVALLLGWVPLAQRSGLTPKALLHRPVSVGVGTINDAVARSLMWGDAEAEQVSDLWQAGLDQGDKAGLLKASSDLQSGISLTDSFSGVHDIDLAIGNPGAAAAWLAIALAAEFAGQMTTPQMVASRESSLRLAVVRPSGHITETEEQG</sequence>
<gene>
    <name evidence="2" type="ORF">B0G62_103157</name>
</gene>
<accession>A0A2S4MG26</accession>
<dbReference type="Proteomes" id="UP000237381">
    <property type="component" value="Unassembled WGS sequence"/>
</dbReference>
<organism evidence="2 3">
    <name type="scientific">Paraburkholderia eburnea</name>
    <dbReference type="NCBI Taxonomy" id="1189126"/>
    <lineage>
        <taxon>Bacteria</taxon>
        <taxon>Pseudomonadati</taxon>
        <taxon>Pseudomonadota</taxon>
        <taxon>Betaproteobacteria</taxon>
        <taxon>Burkholderiales</taxon>
        <taxon>Burkholderiaceae</taxon>
        <taxon>Paraburkholderia</taxon>
    </lineage>
</organism>
<evidence type="ECO:0000256" key="1">
    <source>
        <dbReference type="SAM" id="Phobius"/>
    </source>
</evidence>
<comment type="caution">
    <text evidence="2">The sequence shown here is derived from an EMBL/GenBank/DDBJ whole genome shotgun (WGS) entry which is preliminary data.</text>
</comment>
<keyword evidence="1" id="KW-0472">Membrane</keyword>
<evidence type="ECO:0000313" key="3">
    <source>
        <dbReference type="Proteomes" id="UP000237381"/>
    </source>
</evidence>
<dbReference type="EMBL" id="PQGA01000003">
    <property type="protein sequence ID" value="POR53585.1"/>
    <property type="molecule type" value="Genomic_DNA"/>
</dbReference>
<dbReference type="OrthoDB" id="8964452at2"/>
<reference evidence="2 3" key="1">
    <citation type="submission" date="2018-01" db="EMBL/GenBank/DDBJ databases">
        <title>Genomic Encyclopedia of Type Strains, Phase III (KMG-III): the genomes of soil and plant-associated and newly described type strains.</title>
        <authorList>
            <person name="Whitman W."/>
        </authorList>
    </citation>
    <scope>NUCLEOTIDE SEQUENCE [LARGE SCALE GENOMIC DNA]</scope>
    <source>
        <strain evidence="2 3">JCM 18070</strain>
    </source>
</reference>
<feature type="transmembrane region" description="Helical" evidence="1">
    <location>
        <begin position="20"/>
        <end position="41"/>
    </location>
</feature>
<keyword evidence="1" id="KW-0812">Transmembrane</keyword>
<dbReference type="AlphaFoldDB" id="A0A2S4MG26"/>
<keyword evidence="1" id="KW-1133">Transmembrane helix</keyword>
<proteinExistence type="predicted"/>
<evidence type="ECO:0008006" key="4">
    <source>
        <dbReference type="Google" id="ProtNLM"/>
    </source>
</evidence>
<evidence type="ECO:0000313" key="2">
    <source>
        <dbReference type="EMBL" id="POR53585.1"/>
    </source>
</evidence>
<name>A0A2S4MG26_9BURK</name>